<dbReference type="Gene3D" id="2.30.24.10">
    <property type="entry name" value="CAT RNA-binding domain"/>
    <property type="match status" value="1"/>
</dbReference>
<comment type="caution">
    <text evidence="3">The sequence shown here is derived from an EMBL/GenBank/DDBJ whole genome shotgun (WGS) entry which is preliminary data.</text>
</comment>
<evidence type="ECO:0000259" key="2">
    <source>
        <dbReference type="PROSITE" id="PS51372"/>
    </source>
</evidence>
<dbReference type="NCBIfam" id="NF046042">
    <property type="entry name" value="LicT"/>
    <property type="match status" value="1"/>
</dbReference>
<feature type="domain" description="PRD" evidence="2">
    <location>
        <begin position="65"/>
        <end position="170"/>
    </location>
</feature>
<reference evidence="4" key="4">
    <citation type="submission" date="2023-08" db="EMBL/GenBank/DDBJ databases">
        <title>Identification and characterization of horizontal gene transfer across gut microbiota members of farm animals based on homology search.</title>
        <authorList>
            <person name="Schwarzerova J."/>
            <person name="Nykrynova M."/>
            <person name="Jureckova K."/>
            <person name="Cejkova D."/>
            <person name="Rychlik I."/>
        </authorList>
    </citation>
    <scope>NUCLEOTIDE SEQUENCE</scope>
    <source>
        <strain evidence="4">15_COKtk</strain>
    </source>
</reference>
<gene>
    <name evidence="3" type="ORF">K8U80_03220</name>
    <name evidence="4" type="ORF">QVN40_11130</name>
</gene>
<keyword evidence="1" id="KW-0677">Repeat</keyword>
<dbReference type="InterPro" id="IPR004341">
    <property type="entry name" value="CAT_RNA-bd_dom"/>
</dbReference>
<name>A0A921IR69_9ACTN</name>
<evidence type="ECO:0000313" key="5">
    <source>
        <dbReference type="Proteomes" id="UP000746751"/>
    </source>
</evidence>
<dbReference type="Proteomes" id="UP001168505">
    <property type="component" value="Unassembled WGS sequence"/>
</dbReference>
<sequence>MLIKRVYNNNVVLVTDDSGAECVAVGRGLAFSKRAGDEVDQSMVEKVYTLDSEENRTRFENLIKSIPVEYLTVADEIVSMVQRESDLHVGDNLLIALADHISLSLERERAGVPCENPLLMEIKQFYKREFALARRAAGIIHERMGIWISEGETGFIALHIVNATMGQRADVLVLSIRMIQDILDIVSRDFSITYDEESIQYERFLRHLQFFAQRVLGEDSKQSEDTFLFNLGKDQYPAALACAEKIGAYVAGTYGRSVTDAEKGYLVYHVMNLVHATASGPSTGERSTE</sequence>
<organism evidence="3 5">
    <name type="scientific">Collinsella ihumii</name>
    <dbReference type="NCBI Taxonomy" id="1720204"/>
    <lineage>
        <taxon>Bacteria</taxon>
        <taxon>Bacillati</taxon>
        <taxon>Actinomycetota</taxon>
        <taxon>Coriobacteriia</taxon>
        <taxon>Coriobacteriales</taxon>
        <taxon>Coriobacteriaceae</taxon>
        <taxon>Collinsella</taxon>
    </lineage>
</organism>
<protein>
    <submittedName>
        <fullName evidence="3">PRD domain-containing protein</fullName>
    </submittedName>
</protein>
<dbReference type="GO" id="GO:0006355">
    <property type="term" value="P:regulation of DNA-templated transcription"/>
    <property type="evidence" value="ECO:0007669"/>
    <property type="project" value="InterPro"/>
</dbReference>
<accession>A0A921IR69</accession>
<evidence type="ECO:0000313" key="4">
    <source>
        <dbReference type="EMBL" id="MDN0070246.1"/>
    </source>
</evidence>
<dbReference type="PANTHER" id="PTHR30185:SF15">
    <property type="entry name" value="CRYPTIC BETA-GLUCOSIDE BGL OPERON ANTITERMINATOR"/>
    <property type="match status" value="1"/>
</dbReference>
<evidence type="ECO:0000256" key="1">
    <source>
        <dbReference type="ARBA" id="ARBA00022737"/>
    </source>
</evidence>
<reference evidence="3" key="1">
    <citation type="journal article" date="2021" name="PeerJ">
        <title>Extensive microbial diversity within the chicken gut microbiome revealed by metagenomics and culture.</title>
        <authorList>
            <person name="Gilroy R."/>
            <person name="Ravi A."/>
            <person name="Getino M."/>
            <person name="Pursley I."/>
            <person name="Horton D.L."/>
            <person name="Alikhan N.F."/>
            <person name="Baker D."/>
            <person name="Gharbi K."/>
            <person name="Hall N."/>
            <person name="Watson M."/>
            <person name="Adriaenssens E.M."/>
            <person name="Foster-Nyarko E."/>
            <person name="Jarju S."/>
            <person name="Secka A."/>
            <person name="Antonio M."/>
            <person name="Oren A."/>
            <person name="Chaudhuri R.R."/>
            <person name="La Ragione R."/>
            <person name="Hildebrand F."/>
            <person name="Pallen M.J."/>
        </authorList>
    </citation>
    <scope>NUCLEOTIDE SEQUENCE</scope>
    <source>
        <strain evidence="3">ChiGjej2B2-7701</strain>
    </source>
</reference>
<dbReference type="AlphaFoldDB" id="A0A921IR69"/>
<dbReference type="PANTHER" id="PTHR30185">
    <property type="entry name" value="CRYPTIC BETA-GLUCOSIDE BGL OPERON ANTITERMINATOR"/>
    <property type="match status" value="1"/>
</dbReference>
<dbReference type="PROSITE" id="PS51372">
    <property type="entry name" value="PRD_2"/>
    <property type="match status" value="2"/>
</dbReference>
<dbReference type="GO" id="GO:0003723">
    <property type="term" value="F:RNA binding"/>
    <property type="evidence" value="ECO:0007669"/>
    <property type="project" value="InterPro"/>
</dbReference>
<dbReference type="EMBL" id="JAUEIR010000011">
    <property type="protein sequence ID" value="MDN0070246.1"/>
    <property type="molecule type" value="Genomic_DNA"/>
</dbReference>
<feature type="domain" description="PRD" evidence="2">
    <location>
        <begin position="172"/>
        <end position="280"/>
    </location>
</feature>
<dbReference type="Pfam" id="PF00874">
    <property type="entry name" value="PRD"/>
    <property type="match status" value="2"/>
</dbReference>
<reference evidence="3" key="2">
    <citation type="submission" date="2021-09" db="EMBL/GenBank/DDBJ databases">
        <authorList>
            <person name="Gilroy R."/>
        </authorList>
    </citation>
    <scope>NUCLEOTIDE SEQUENCE</scope>
    <source>
        <strain evidence="3">ChiGjej2B2-7701</strain>
    </source>
</reference>
<dbReference type="SUPFAM" id="SSF50151">
    <property type="entry name" value="SacY-like RNA-binding domain"/>
    <property type="match status" value="1"/>
</dbReference>
<dbReference type="RefSeq" id="WP_273340382.1">
    <property type="nucleotide sequence ID" value="NZ_JAUEIR010000011.1"/>
</dbReference>
<dbReference type="Gene3D" id="1.10.1790.10">
    <property type="entry name" value="PRD domain"/>
    <property type="match status" value="2"/>
</dbReference>
<dbReference type="Pfam" id="PF03123">
    <property type="entry name" value="CAT_RBD"/>
    <property type="match status" value="1"/>
</dbReference>
<dbReference type="EMBL" id="DYVF01000024">
    <property type="protein sequence ID" value="HJG30390.1"/>
    <property type="molecule type" value="Genomic_DNA"/>
</dbReference>
<dbReference type="SMART" id="SM01061">
    <property type="entry name" value="CAT_RBD"/>
    <property type="match status" value="1"/>
</dbReference>
<dbReference type="InterPro" id="IPR050661">
    <property type="entry name" value="BglG_antiterminators"/>
</dbReference>
<dbReference type="SUPFAM" id="SSF63520">
    <property type="entry name" value="PTS-regulatory domain, PRD"/>
    <property type="match status" value="2"/>
</dbReference>
<reference evidence="4" key="3">
    <citation type="submission" date="2023-06" db="EMBL/GenBank/DDBJ databases">
        <authorList>
            <person name="Zeman M."/>
            <person name="Kubasova T."/>
            <person name="Jahodarova E."/>
            <person name="Nykrynova M."/>
            <person name="Rychlik I."/>
        </authorList>
    </citation>
    <scope>NUCLEOTIDE SEQUENCE</scope>
    <source>
        <strain evidence="4">15_COKtk</strain>
    </source>
</reference>
<dbReference type="InterPro" id="IPR011608">
    <property type="entry name" value="PRD"/>
</dbReference>
<dbReference type="InterPro" id="IPR036634">
    <property type="entry name" value="PRD_sf"/>
</dbReference>
<proteinExistence type="predicted"/>
<dbReference type="Proteomes" id="UP000746751">
    <property type="component" value="Unassembled WGS sequence"/>
</dbReference>
<evidence type="ECO:0000313" key="3">
    <source>
        <dbReference type="EMBL" id="HJG30390.1"/>
    </source>
</evidence>
<dbReference type="InterPro" id="IPR036650">
    <property type="entry name" value="CAT_RNA-bd_dom_sf"/>
</dbReference>